<organism evidence="4 5">
    <name type="scientific">Mikania micrantha</name>
    <name type="common">bitter vine</name>
    <dbReference type="NCBI Taxonomy" id="192012"/>
    <lineage>
        <taxon>Eukaryota</taxon>
        <taxon>Viridiplantae</taxon>
        <taxon>Streptophyta</taxon>
        <taxon>Embryophyta</taxon>
        <taxon>Tracheophyta</taxon>
        <taxon>Spermatophyta</taxon>
        <taxon>Magnoliopsida</taxon>
        <taxon>eudicotyledons</taxon>
        <taxon>Gunneridae</taxon>
        <taxon>Pentapetalae</taxon>
        <taxon>asterids</taxon>
        <taxon>campanulids</taxon>
        <taxon>Asterales</taxon>
        <taxon>Asteraceae</taxon>
        <taxon>Asteroideae</taxon>
        <taxon>Heliantheae alliance</taxon>
        <taxon>Eupatorieae</taxon>
        <taxon>Mikania</taxon>
    </lineage>
</organism>
<dbReference type="Gene3D" id="2.40.100.10">
    <property type="entry name" value="Cyclophilin-like"/>
    <property type="match status" value="1"/>
</dbReference>
<dbReference type="Proteomes" id="UP000326396">
    <property type="component" value="Linkage Group LG11"/>
</dbReference>
<comment type="caution">
    <text evidence="4">The sequence shown here is derived from an EMBL/GenBank/DDBJ whole genome shotgun (WGS) entry which is preliminary data.</text>
</comment>
<dbReference type="OrthoDB" id="1917401at2759"/>
<sequence length="112" mass="12095">MANPKVSFDMTVGGSPTGQIMMELFANIAPKTADNFHTLFIGKNGAGRSGKPLHVIGSSFCCVILNFMCQGDDFTKGMYVAKEIKKVGAGSRAVKIKEPVGFFLAVRIIFKF</sequence>
<evidence type="ECO:0000313" key="5">
    <source>
        <dbReference type="Proteomes" id="UP000326396"/>
    </source>
</evidence>
<dbReference type="GO" id="GO:0016018">
    <property type="term" value="F:cyclosporin A binding"/>
    <property type="evidence" value="ECO:0007669"/>
    <property type="project" value="TreeGrafter"/>
</dbReference>
<dbReference type="EMBL" id="SZYD01000003">
    <property type="protein sequence ID" value="KAD6796396.1"/>
    <property type="molecule type" value="Genomic_DNA"/>
</dbReference>
<comment type="similarity">
    <text evidence="1 2">Belongs to the cyclophilin-type PPIase family.</text>
</comment>
<accession>A0A5N6PSK2</accession>
<dbReference type="PRINTS" id="PR00153">
    <property type="entry name" value="CSAPPISMRASE"/>
</dbReference>
<feature type="domain" description="PPIase cyclophilin-type" evidence="3">
    <location>
        <begin position="7"/>
        <end position="94"/>
    </location>
</feature>
<dbReference type="PROSITE" id="PS50072">
    <property type="entry name" value="CSA_PPIASE_2"/>
    <property type="match status" value="1"/>
</dbReference>
<gene>
    <name evidence="4" type="ORF">E3N88_07292</name>
</gene>
<dbReference type="PANTHER" id="PTHR11071">
    <property type="entry name" value="PEPTIDYL-PROLYL CIS-TRANS ISOMERASE"/>
    <property type="match status" value="1"/>
</dbReference>
<reference evidence="4 5" key="1">
    <citation type="submission" date="2019-05" db="EMBL/GenBank/DDBJ databases">
        <title>Mikania micrantha, genome provides insights into the molecular mechanism of rapid growth.</title>
        <authorList>
            <person name="Liu B."/>
        </authorList>
    </citation>
    <scope>NUCLEOTIDE SEQUENCE [LARGE SCALE GENOMIC DNA]</scope>
    <source>
        <strain evidence="4">NLD-2019</strain>
        <tissue evidence="4">Leaf</tissue>
    </source>
</reference>
<comment type="function">
    <text evidence="2">PPIases accelerate the folding of proteins. It catalyzes the cis-trans isomerization of proline imidic peptide bonds in oligopeptides.</text>
</comment>
<dbReference type="Pfam" id="PF00160">
    <property type="entry name" value="Pro_isomerase"/>
    <property type="match status" value="1"/>
</dbReference>
<dbReference type="InterPro" id="IPR029000">
    <property type="entry name" value="Cyclophilin-like_dom_sf"/>
</dbReference>
<dbReference type="GO" id="GO:0003755">
    <property type="term" value="F:peptidyl-prolyl cis-trans isomerase activity"/>
    <property type="evidence" value="ECO:0007669"/>
    <property type="project" value="UniProtKB-UniRule"/>
</dbReference>
<dbReference type="GO" id="GO:0005737">
    <property type="term" value="C:cytoplasm"/>
    <property type="evidence" value="ECO:0007669"/>
    <property type="project" value="TreeGrafter"/>
</dbReference>
<keyword evidence="5" id="KW-1185">Reference proteome</keyword>
<dbReference type="InterPro" id="IPR002130">
    <property type="entry name" value="Cyclophilin-type_PPIase_dom"/>
</dbReference>
<keyword evidence="2" id="KW-0413">Isomerase</keyword>
<name>A0A5N6PSK2_9ASTR</name>
<evidence type="ECO:0000259" key="3">
    <source>
        <dbReference type="PROSITE" id="PS50072"/>
    </source>
</evidence>
<dbReference type="PANTHER" id="PTHR11071:SF561">
    <property type="entry name" value="PEPTIDYL-PROLYL CIS-TRANS ISOMERASE D-RELATED"/>
    <property type="match status" value="1"/>
</dbReference>
<protein>
    <recommendedName>
        <fullName evidence="2">Peptidyl-prolyl cis-trans isomerase</fullName>
        <shortName evidence="2">PPIase</shortName>
        <ecNumber evidence="2">5.2.1.8</ecNumber>
    </recommendedName>
</protein>
<evidence type="ECO:0000256" key="1">
    <source>
        <dbReference type="ARBA" id="ARBA00007365"/>
    </source>
</evidence>
<evidence type="ECO:0000313" key="4">
    <source>
        <dbReference type="EMBL" id="KAD6796396.1"/>
    </source>
</evidence>
<dbReference type="AlphaFoldDB" id="A0A5N6PSK2"/>
<keyword evidence="2" id="KW-0697">Rotamase</keyword>
<proteinExistence type="inferred from homology"/>
<evidence type="ECO:0000256" key="2">
    <source>
        <dbReference type="RuleBase" id="RU363019"/>
    </source>
</evidence>
<comment type="catalytic activity">
    <reaction evidence="2">
        <text>[protein]-peptidylproline (omega=180) = [protein]-peptidylproline (omega=0)</text>
        <dbReference type="Rhea" id="RHEA:16237"/>
        <dbReference type="Rhea" id="RHEA-COMP:10747"/>
        <dbReference type="Rhea" id="RHEA-COMP:10748"/>
        <dbReference type="ChEBI" id="CHEBI:83833"/>
        <dbReference type="ChEBI" id="CHEBI:83834"/>
        <dbReference type="EC" id="5.2.1.8"/>
    </reaction>
</comment>
<dbReference type="EC" id="5.2.1.8" evidence="2"/>
<dbReference type="GO" id="GO:0006457">
    <property type="term" value="P:protein folding"/>
    <property type="evidence" value="ECO:0007669"/>
    <property type="project" value="TreeGrafter"/>
</dbReference>
<dbReference type="SUPFAM" id="SSF50891">
    <property type="entry name" value="Cyclophilin-like"/>
    <property type="match status" value="1"/>
</dbReference>